<dbReference type="EMBL" id="JAUEPR010000027">
    <property type="protein sequence ID" value="KAK0474381.1"/>
    <property type="molecule type" value="Genomic_DNA"/>
</dbReference>
<dbReference type="AlphaFoldDB" id="A0AA39NZ42"/>
<proteinExistence type="predicted"/>
<feature type="region of interest" description="Disordered" evidence="1">
    <location>
        <begin position="1"/>
        <end position="34"/>
    </location>
</feature>
<reference evidence="2" key="1">
    <citation type="submission" date="2023-06" db="EMBL/GenBank/DDBJ databases">
        <authorList>
            <consortium name="Lawrence Berkeley National Laboratory"/>
            <person name="Ahrendt S."/>
            <person name="Sahu N."/>
            <person name="Indic B."/>
            <person name="Wong-Bajracharya J."/>
            <person name="Merenyi Z."/>
            <person name="Ke H.-M."/>
            <person name="Monk M."/>
            <person name="Kocsube S."/>
            <person name="Drula E."/>
            <person name="Lipzen A."/>
            <person name="Balint B."/>
            <person name="Henrissat B."/>
            <person name="Andreopoulos B."/>
            <person name="Martin F.M."/>
            <person name="Harder C.B."/>
            <person name="Rigling D."/>
            <person name="Ford K.L."/>
            <person name="Foster G.D."/>
            <person name="Pangilinan J."/>
            <person name="Papanicolaou A."/>
            <person name="Barry K."/>
            <person name="LaButti K."/>
            <person name="Viragh M."/>
            <person name="Koriabine M."/>
            <person name="Yan M."/>
            <person name="Riley R."/>
            <person name="Champramary S."/>
            <person name="Plett K.L."/>
            <person name="Tsai I.J."/>
            <person name="Slot J."/>
            <person name="Sipos G."/>
            <person name="Plett J."/>
            <person name="Nagy L.G."/>
            <person name="Grigoriev I.V."/>
        </authorList>
    </citation>
    <scope>NUCLEOTIDE SEQUENCE</scope>
    <source>
        <strain evidence="2">ICMP 16352</strain>
    </source>
</reference>
<evidence type="ECO:0000313" key="3">
    <source>
        <dbReference type="Proteomes" id="UP001175227"/>
    </source>
</evidence>
<comment type="caution">
    <text evidence="2">The sequence shown here is derived from an EMBL/GenBank/DDBJ whole genome shotgun (WGS) entry which is preliminary data.</text>
</comment>
<sequence>MTPQTPQPDVNQQRTPSHQAPIRSSPPSSGFRIPLNGTCALPPRELTGEPPIMIGDWPIYFGSAIFDKSVHPGKVEPKCEGPPCSVVLDGDIIYHSGRYDLLPFDPDTMEFVCTSEGRIPAGRRPVKGGYEADGMPLYHGIVTHHAHDTKHRIPGETSPRLHGCVYWQKVRLQEVCARREMIAIIFPFRWFCVFALTMTTPSSPTLTTARR</sequence>
<protein>
    <submittedName>
        <fullName evidence="2">Uncharacterized protein</fullName>
    </submittedName>
</protein>
<accession>A0AA39NZ42</accession>
<name>A0AA39NZ42_9AGAR</name>
<gene>
    <name evidence="2" type="ORF">IW261DRAFT_1568728</name>
</gene>
<evidence type="ECO:0000313" key="2">
    <source>
        <dbReference type="EMBL" id="KAK0474381.1"/>
    </source>
</evidence>
<keyword evidence="3" id="KW-1185">Reference proteome</keyword>
<feature type="compositionally biased region" description="Polar residues" evidence="1">
    <location>
        <begin position="1"/>
        <end position="18"/>
    </location>
</feature>
<dbReference type="InterPro" id="IPR006616">
    <property type="entry name" value="DM9_repeat"/>
</dbReference>
<organism evidence="2 3">
    <name type="scientific">Armillaria novae-zelandiae</name>
    <dbReference type="NCBI Taxonomy" id="153914"/>
    <lineage>
        <taxon>Eukaryota</taxon>
        <taxon>Fungi</taxon>
        <taxon>Dikarya</taxon>
        <taxon>Basidiomycota</taxon>
        <taxon>Agaricomycotina</taxon>
        <taxon>Agaricomycetes</taxon>
        <taxon>Agaricomycetidae</taxon>
        <taxon>Agaricales</taxon>
        <taxon>Marasmiineae</taxon>
        <taxon>Physalacriaceae</taxon>
        <taxon>Armillaria</taxon>
    </lineage>
</organism>
<dbReference type="Pfam" id="PF11901">
    <property type="entry name" value="DM9"/>
    <property type="match status" value="1"/>
</dbReference>
<evidence type="ECO:0000256" key="1">
    <source>
        <dbReference type="SAM" id="MobiDB-lite"/>
    </source>
</evidence>
<dbReference type="Proteomes" id="UP001175227">
    <property type="component" value="Unassembled WGS sequence"/>
</dbReference>